<accession>A0A6A6S6F2</accession>
<name>A0A6A6S6F2_9PLEO</name>
<proteinExistence type="predicted"/>
<dbReference type="Proteomes" id="UP000799753">
    <property type="component" value="Unassembled WGS sequence"/>
</dbReference>
<reference evidence="1" key="1">
    <citation type="journal article" date="2020" name="Stud. Mycol.">
        <title>101 Dothideomycetes genomes: a test case for predicting lifestyles and emergence of pathogens.</title>
        <authorList>
            <person name="Haridas S."/>
            <person name="Albert R."/>
            <person name="Binder M."/>
            <person name="Bloem J."/>
            <person name="Labutti K."/>
            <person name="Salamov A."/>
            <person name="Andreopoulos B."/>
            <person name="Baker S."/>
            <person name="Barry K."/>
            <person name="Bills G."/>
            <person name="Bluhm B."/>
            <person name="Cannon C."/>
            <person name="Castanera R."/>
            <person name="Culley D."/>
            <person name="Daum C."/>
            <person name="Ezra D."/>
            <person name="Gonzalez J."/>
            <person name="Henrissat B."/>
            <person name="Kuo A."/>
            <person name="Liang C."/>
            <person name="Lipzen A."/>
            <person name="Lutzoni F."/>
            <person name="Magnuson J."/>
            <person name="Mondo S."/>
            <person name="Nolan M."/>
            <person name="Ohm R."/>
            <person name="Pangilinan J."/>
            <person name="Park H.-J."/>
            <person name="Ramirez L."/>
            <person name="Alfaro M."/>
            <person name="Sun H."/>
            <person name="Tritt A."/>
            <person name="Yoshinaga Y."/>
            <person name="Zwiers L.-H."/>
            <person name="Turgeon B."/>
            <person name="Goodwin S."/>
            <person name="Spatafora J."/>
            <person name="Crous P."/>
            <person name="Grigoriev I."/>
        </authorList>
    </citation>
    <scope>NUCLEOTIDE SEQUENCE</scope>
    <source>
        <strain evidence="1">CBS 473.64</strain>
    </source>
</reference>
<organism evidence="1 2">
    <name type="scientific">Massarina eburnea CBS 473.64</name>
    <dbReference type="NCBI Taxonomy" id="1395130"/>
    <lineage>
        <taxon>Eukaryota</taxon>
        <taxon>Fungi</taxon>
        <taxon>Dikarya</taxon>
        <taxon>Ascomycota</taxon>
        <taxon>Pezizomycotina</taxon>
        <taxon>Dothideomycetes</taxon>
        <taxon>Pleosporomycetidae</taxon>
        <taxon>Pleosporales</taxon>
        <taxon>Massarineae</taxon>
        <taxon>Massarinaceae</taxon>
        <taxon>Massarina</taxon>
    </lineage>
</organism>
<evidence type="ECO:0000313" key="1">
    <source>
        <dbReference type="EMBL" id="KAF2642323.1"/>
    </source>
</evidence>
<dbReference type="AlphaFoldDB" id="A0A6A6S6F2"/>
<gene>
    <name evidence="1" type="ORF">P280DRAFT_467699</name>
</gene>
<evidence type="ECO:0000313" key="2">
    <source>
        <dbReference type="Proteomes" id="UP000799753"/>
    </source>
</evidence>
<sequence>MDNSIQIRHSVRTTYGAACPQFPALDSPPMIPCHVASHVTIHVQVTCRSRASHAT</sequence>
<dbReference type="EMBL" id="MU006781">
    <property type="protein sequence ID" value="KAF2642323.1"/>
    <property type="molecule type" value="Genomic_DNA"/>
</dbReference>
<feature type="non-terminal residue" evidence="1">
    <location>
        <position position="55"/>
    </location>
</feature>
<protein>
    <submittedName>
        <fullName evidence="1">Uncharacterized protein</fullName>
    </submittedName>
</protein>
<keyword evidence="2" id="KW-1185">Reference proteome</keyword>